<gene>
    <name evidence="2" type="ORF">MNOR_LOCUS5640</name>
</gene>
<reference evidence="2 3" key="1">
    <citation type="submission" date="2024-05" db="EMBL/GenBank/DDBJ databases">
        <authorList>
            <person name="Wallberg A."/>
        </authorList>
    </citation>
    <scope>NUCLEOTIDE SEQUENCE [LARGE SCALE GENOMIC DNA]</scope>
</reference>
<evidence type="ECO:0000313" key="2">
    <source>
        <dbReference type="EMBL" id="CAL4066393.1"/>
    </source>
</evidence>
<protein>
    <submittedName>
        <fullName evidence="2">Uncharacterized protein</fullName>
    </submittedName>
</protein>
<accession>A0AAV2Q121</accession>
<dbReference type="AlphaFoldDB" id="A0AAV2Q121"/>
<dbReference type="InterPro" id="IPR018792">
    <property type="entry name" value="NUPR1-like"/>
</dbReference>
<dbReference type="Pfam" id="PF10195">
    <property type="entry name" value="Phospho_p8"/>
    <property type="match status" value="1"/>
</dbReference>
<name>A0AAV2Q121_MEGNR</name>
<comment type="caution">
    <text evidence="2">The sequence shown here is derived from an EMBL/GenBank/DDBJ whole genome shotgun (WGS) entry which is preliminary data.</text>
</comment>
<proteinExistence type="predicted"/>
<dbReference type="EMBL" id="CAXKWB010002211">
    <property type="protein sequence ID" value="CAL4066393.1"/>
    <property type="molecule type" value="Genomic_DNA"/>
</dbReference>
<feature type="compositionally biased region" description="Low complexity" evidence="1">
    <location>
        <begin position="82"/>
        <end position="94"/>
    </location>
</feature>
<sequence>CRPFNACAAVRQYLPHVNIVQSHYTLVSHNTVTMSDKYLAEYDEYNMDDNLCHGRSGGKHRTKSESEQHKHHDKEGHTRKIVNNMQNNKVNNVVKDSTSLKH</sequence>
<dbReference type="Proteomes" id="UP001497623">
    <property type="component" value="Unassembled WGS sequence"/>
</dbReference>
<keyword evidence="3" id="KW-1185">Reference proteome</keyword>
<evidence type="ECO:0000313" key="3">
    <source>
        <dbReference type="Proteomes" id="UP001497623"/>
    </source>
</evidence>
<feature type="compositionally biased region" description="Basic and acidic residues" evidence="1">
    <location>
        <begin position="63"/>
        <end position="78"/>
    </location>
</feature>
<organism evidence="2 3">
    <name type="scientific">Meganyctiphanes norvegica</name>
    <name type="common">Northern krill</name>
    <name type="synonym">Thysanopoda norvegica</name>
    <dbReference type="NCBI Taxonomy" id="48144"/>
    <lineage>
        <taxon>Eukaryota</taxon>
        <taxon>Metazoa</taxon>
        <taxon>Ecdysozoa</taxon>
        <taxon>Arthropoda</taxon>
        <taxon>Crustacea</taxon>
        <taxon>Multicrustacea</taxon>
        <taxon>Malacostraca</taxon>
        <taxon>Eumalacostraca</taxon>
        <taxon>Eucarida</taxon>
        <taxon>Euphausiacea</taxon>
        <taxon>Euphausiidae</taxon>
        <taxon>Meganyctiphanes</taxon>
    </lineage>
</organism>
<evidence type="ECO:0000256" key="1">
    <source>
        <dbReference type="SAM" id="MobiDB-lite"/>
    </source>
</evidence>
<feature type="region of interest" description="Disordered" evidence="1">
    <location>
        <begin position="54"/>
        <end position="102"/>
    </location>
</feature>
<feature type="non-terminal residue" evidence="2">
    <location>
        <position position="1"/>
    </location>
</feature>